<evidence type="ECO:0000313" key="2">
    <source>
        <dbReference type="Proteomes" id="UP000323454"/>
    </source>
</evidence>
<dbReference type="AlphaFoldDB" id="A0A5B2WNM5"/>
<protein>
    <submittedName>
        <fullName evidence="1">DUF4097 family beta strand repeat protein</fullName>
    </submittedName>
</protein>
<organism evidence="1 2">
    <name type="scientific">Solihabitans fulvus</name>
    <dbReference type="NCBI Taxonomy" id="1892852"/>
    <lineage>
        <taxon>Bacteria</taxon>
        <taxon>Bacillati</taxon>
        <taxon>Actinomycetota</taxon>
        <taxon>Actinomycetes</taxon>
        <taxon>Pseudonocardiales</taxon>
        <taxon>Pseudonocardiaceae</taxon>
        <taxon>Solihabitans</taxon>
    </lineage>
</organism>
<dbReference type="RefSeq" id="WP_149853757.1">
    <property type="nucleotide sequence ID" value="NZ_VUOB01000065.1"/>
</dbReference>
<keyword evidence="2" id="KW-1185">Reference proteome</keyword>
<accession>A0A5B2WNM5</accession>
<dbReference type="EMBL" id="VUOB01000065">
    <property type="protein sequence ID" value="KAA2253593.1"/>
    <property type="molecule type" value="Genomic_DNA"/>
</dbReference>
<proteinExistence type="predicted"/>
<reference evidence="1 2" key="1">
    <citation type="submission" date="2019-09" db="EMBL/GenBank/DDBJ databases">
        <title>Goodfellowia gen. nov., a new genus of the Pseudonocardineae related to Actinoalloteichus, containing Goodfellowia coeruleoviolacea gen. nov., comb. nov. gen. nov., comb. nov.</title>
        <authorList>
            <person name="Labeda D."/>
        </authorList>
    </citation>
    <scope>NUCLEOTIDE SEQUENCE [LARGE SCALE GENOMIC DNA]</scope>
    <source>
        <strain evidence="1 2">AN110305</strain>
    </source>
</reference>
<name>A0A5B2WNM5_9PSEU</name>
<comment type="caution">
    <text evidence="1">The sequence shown here is derived from an EMBL/GenBank/DDBJ whole genome shotgun (WGS) entry which is preliminary data.</text>
</comment>
<dbReference type="OrthoDB" id="3252095at2"/>
<sequence length="279" mass="28884">MPVFDTPKPIFATLELSVGHTTVTAGDRADTVVEVRPTDETNDRDVKFAKQTRIEYSNGALLVKTPNPIGLFTKHGSVDVTIELPAGSGIQGRIAVGEFRSTGDLGDTRITTAMGHILIDSATEPHLKTAGGDITMHRAVGTTQITTSTGGIRVTEIDGSAVIKNSNGTTEIGLVTGNVTVNAANGDIAVGSAQADVDLKSANGSVRVGEVIRGSTELRTALGTLEIGIRAGTAAKLDVSTAAGRVHNALTPSDGPSSSDETVEVRARTSFGDIVIRRS</sequence>
<evidence type="ECO:0000313" key="1">
    <source>
        <dbReference type="EMBL" id="KAA2253593.1"/>
    </source>
</evidence>
<reference evidence="1 2" key="2">
    <citation type="submission" date="2019-09" db="EMBL/GenBank/DDBJ databases">
        <authorList>
            <person name="Jin C."/>
        </authorList>
    </citation>
    <scope>NUCLEOTIDE SEQUENCE [LARGE SCALE GENOMIC DNA]</scope>
    <source>
        <strain evidence="1 2">AN110305</strain>
    </source>
</reference>
<gene>
    <name evidence="1" type="ORF">F0L68_32840</name>
</gene>
<dbReference type="Proteomes" id="UP000323454">
    <property type="component" value="Unassembled WGS sequence"/>
</dbReference>